<gene>
    <name evidence="2" type="ORF">AMECASPLE_015730</name>
</gene>
<evidence type="ECO:0000256" key="1">
    <source>
        <dbReference type="SAM" id="MobiDB-lite"/>
    </source>
</evidence>
<evidence type="ECO:0000313" key="3">
    <source>
        <dbReference type="Proteomes" id="UP001469553"/>
    </source>
</evidence>
<dbReference type="EMBL" id="JAHRIP010066952">
    <property type="protein sequence ID" value="MEQ2307183.1"/>
    <property type="molecule type" value="Genomic_DNA"/>
</dbReference>
<sequence length="167" mass="18793">MLENQSSLSGWDTTDRMKIKLLAPKFALSSCERVHPPDLPNNLHSLKLAPLYQPHTHHISSQQSLTPPPPWHQQTNNTNNNEATNRGHTSGPSKQQDFNNRLEHSSKTINDERMRRQRNDPGEMDGGSGAVRLKRSRVKGSWGSTSLSDFFLSLYCLSVRVSSCMLS</sequence>
<keyword evidence="3" id="KW-1185">Reference proteome</keyword>
<reference evidence="2 3" key="1">
    <citation type="submission" date="2021-06" db="EMBL/GenBank/DDBJ databases">
        <authorList>
            <person name="Palmer J.M."/>
        </authorList>
    </citation>
    <scope>NUCLEOTIDE SEQUENCE [LARGE SCALE GENOMIC DNA]</scope>
    <source>
        <strain evidence="2 3">AS_MEX2019</strain>
        <tissue evidence="2">Muscle</tissue>
    </source>
</reference>
<dbReference type="Proteomes" id="UP001469553">
    <property type="component" value="Unassembled WGS sequence"/>
</dbReference>
<feature type="region of interest" description="Disordered" evidence="1">
    <location>
        <begin position="56"/>
        <end position="131"/>
    </location>
</feature>
<feature type="compositionally biased region" description="Low complexity" evidence="1">
    <location>
        <begin position="75"/>
        <end position="84"/>
    </location>
</feature>
<name>A0ABV0ZLT0_9TELE</name>
<proteinExistence type="predicted"/>
<feature type="compositionally biased region" description="Basic and acidic residues" evidence="1">
    <location>
        <begin position="100"/>
        <end position="121"/>
    </location>
</feature>
<organism evidence="2 3">
    <name type="scientific">Ameca splendens</name>
    <dbReference type="NCBI Taxonomy" id="208324"/>
    <lineage>
        <taxon>Eukaryota</taxon>
        <taxon>Metazoa</taxon>
        <taxon>Chordata</taxon>
        <taxon>Craniata</taxon>
        <taxon>Vertebrata</taxon>
        <taxon>Euteleostomi</taxon>
        <taxon>Actinopterygii</taxon>
        <taxon>Neopterygii</taxon>
        <taxon>Teleostei</taxon>
        <taxon>Neoteleostei</taxon>
        <taxon>Acanthomorphata</taxon>
        <taxon>Ovalentaria</taxon>
        <taxon>Atherinomorphae</taxon>
        <taxon>Cyprinodontiformes</taxon>
        <taxon>Goodeidae</taxon>
        <taxon>Ameca</taxon>
    </lineage>
</organism>
<evidence type="ECO:0000313" key="2">
    <source>
        <dbReference type="EMBL" id="MEQ2307183.1"/>
    </source>
</evidence>
<feature type="compositionally biased region" description="Polar residues" evidence="1">
    <location>
        <begin position="86"/>
        <end position="99"/>
    </location>
</feature>
<protein>
    <submittedName>
        <fullName evidence="2">Uncharacterized protein</fullName>
    </submittedName>
</protein>
<accession>A0ABV0ZLT0</accession>
<comment type="caution">
    <text evidence="2">The sequence shown here is derived from an EMBL/GenBank/DDBJ whole genome shotgun (WGS) entry which is preliminary data.</text>
</comment>